<protein>
    <submittedName>
        <fullName evidence="1">Uncharacterized protein</fullName>
    </submittedName>
</protein>
<name>A0AAV4RI82_CAEEX</name>
<dbReference type="EMBL" id="BPLR01007848">
    <property type="protein sequence ID" value="GIY20177.1"/>
    <property type="molecule type" value="Genomic_DNA"/>
</dbReference>
<organism evidence="1 2">
    <name type="scientific">Caerostris extrusa</name>
    <name type="common">Bark spider</name>
    <name type="synonym">Caerostris bankana</name>
    <dbReference type="NCBI Taxonomy" id="172846"/>
    <lineage>
        <taxon>Eukaryota</taxon>
        <taxon>Metazoa</taxon>
        <taxon>Ecdysozoa</taxon>
        <taxon>Arthropoda</taxon>
        <taxon>Chelicerata</taxon>
        <taxon>Arachnida</taxon>
        <taxon>Araneae</taxon>
        <taxon>Araneomorphae</taxon>
        <taxon>Entelegynae</taxon>
        <taxon>Araneoidea</taxon>
        <taxon>Araneidae</taxon>
        <taxon>Caerostris</taxon>
    </lineage>
</organism>
<dbReference type="Proteomes" id="UP001054945">
    <property type="component" value="Unassembled WGS sequence"/>
</dbReference>
<dbReference type="AlphaFoldDB" id="A0AAV4RI82"/>
<keyword evidence="2" id="KW-1185">Reference proteome</keyword>
<evidence type="ECO:0000313" key="2">
    <source>
        <dbReference type="Proteomes" id="UP001054945"/>
    </source>
</evidence>
<accession>A0AAV4RI82</accession>
<evidence type="ECO:0000313" key="1">
    <source>
        <dbReference type="EMBL" id="GIY20177.1"/>
    </source>
</evidence>
<comment type="caution">
    <text evidence="1">The sequence shown here is derived from an EMBL/GenBank/DDBJ whole genome shotgun (WGS) entry which is preliminary data.</text>
</comment>
<gene>
    <name evidence="1" type="ORF">CEXT_455901</name>
</gene>
<proteinExistence type="predicted"/>
<sequence>MLWRQLAASDKWVWRREVFPSSATPLRQVACDAKRIRLPTVTTFLVVDTLIGCSECWPEKKNKNTRIFLFCWGDSKEQQISPMHHRLFLRDTNVIQTLSLTLSLHLPSVMNDKGAEDAISLPAYCYNRSLTYCVIKATIGGLRNRMKMMKDIFASDIGHLKWGSLEAISFHHARCYSLRSLREKSKRGSLWIGVTAKLAACHPPKSRY</sequence>
<reference evidence="1 2" key="1">
    <citation type="submission" date="2021-06" db="EMBL/GenBank/DDBJ databases">
        <title>Caerostris extrusa draft genome.</title>
        <authorList>
            <person name="Kono N."/>
            <person name="Arakawa K."/>
        </authorList>
    </citation>
    <scope>NUCLEOTIDE SEQUENCE [LARGE SCALE GENOMIC DNA]</scope>
</reference>